<name>A0ABU3CBT1_9FLAO</name>
<evidence type="ECO:0000259" key="1">
    <source>
        <dbReference type="Pfam" id="PF01979"/>
    </source>
</evidence>
<keyword evidence="3" id="KW-1185">Reference proteome</keyword>
<dbReference type="InterPro" id="IPR011059">
    <property type="entry name" value="Metal-dep_hydrolase_composite"/>
</dbReference>
<accession>A0ABU3CBT1</accession>
<evidence type="ECO:0000313" key="3">
    <source>
        <dbReference type="Proteomes" id="UP001262889"/>
    </source>
</evidence>
<comment type="caution">
    <text evidence="2">The sequence shown here is derived from an EMBL/GenBank/DDBJ whole genome shotgun (WGS) entry which is preliminary data.</text>
</comment>
<dbReference type="Gene3D" id="2.30.40.10">
    <property type="entry name" value="Urease, subunit C, domain 1"/>
    <property type="match status" value="1"/>
</dbReference>
<evidence type="ECO:0000313" key="2">
    <source>
        <dbReference type="EMBL" id="MDT0643803.1"/>
    </source>
</evidence>
<dbReference type="PANTHER" id="PTHR43135:SF3">
    <property type="entry name" value="ALPHA-D-RIBOSE 1-METHYLPHOSPHONATE 5-TRIPHOSPHATE DIPHOSPHATASE"/>
    <property type="match status" value="1"/>
</dbReference>
<gene>
    <name evidence="2" type="ORF">RM553_13260</name>
</gene>
<sequence length="126" mass="13569">MEKISAAMIRPMQDAGVKILAGSDSGAFNSFVYAGESLQKELAALVAAGLSPQEALTTSVINGPEFFDVLDKYGDISRGKAADLLLLNSNPLKDIRNLQDIFAVVKSGKVYPRKELQELLVALIEE</sequence>
<proteinExistence type="predicted"/>
<organism evidence="2 3">
    <name type="scientific">Autumnicola tepida</name>
    <dbReference type="NCBI Taxonomy" id="3075595"/>
    <lineage>
        <taxon>Bacteria</taxon>
        <taxon>Pseudomonadati</taxon>
        <taxon>Bacteroidota</taxon>
        <taxon>Flavobacteriia</taxon>
        <taxon>Flavobacteriales</taxon>
        <taxon>Flavobacteriaceae</taxon>
        <taxon>Autumnicola</taxon>
    </lineage>
</organism>
<dbReference type="InterPro" id="IPR051781">
    <property type="entry name" value="Metallo-dep_Hydrolase"/>
</dbReference>
<dbReference type="Gene3D" id="3.20.20.140">
    <property type="entry name" value="Metal-dependent hydrolases"/>
    <property type="match status" value="1"/>
</dbReference>
<feature type="domain" description="Amidohydrolase-related" evidence="1">
    <location>
        <begin position="8"/>
        <end position="110"/>
    </location>
</feature>
<dbReference type="EMBL" id="JAVRHQ010000017">
    <property type="protein sequence ID" value="MDT0643803.1"/>
    <property type="molecule type" value="Genomic_DNA"/>
</dbReference>
<dbReference type="PANTHER" id="PTHR43135">
    <property type="entry name" value="ALPHA-D-RIBOSE 1-METHYLPHOSPHONATE 5-TRIPHOSPHATE DIPHOSPHATASE"/>
    <property type="match status" value="1"/>
</dbReference>
<dbReference type="Pfam" id="PF01979">
    <property type="entry name" value="Amidohydro_1"/>
    <property type="match status" value="1"/>
</dbReference>
<dbReference type="SUPFAM" id="SSF51338">
    <property type="entry name" value="Composite domain of metallo-dependent hydrolases"/>
    <property type="match status" value="1"/>
</dbReference>
<protein>
    <submittedName>
        <fullName evidence="2">Amidohydrolase family protein</fullName>
    </submittedName>
</protein>
<dbReference type="RefSeq" id="WP_311535423.1">
    <property type="nucleotide sequence ID" value="NZ_JAVRHQ010000017.1"/>
</dbReference>
<reference evidence="2 3" key="1">
    <citation type="submission" date="2023-09" db="EMBL/GenBank/DDBJ databases">
        <authorList>
            <person name="Rey-Velasco X."/>
        </authorList>
    </citation>
    <scope>NUCLEOTIDE SEQUENCE [LARGE SCALE GENOMIC DNA]</scope>
    <source>
        <strain evidence="2 3">F363</strain>
    </source>
</reference>
<dbReference type="InterPro" id="IPR006680">
    <property type="entry name" value="Amidohydro-rel"/>
</dbReference>
<dbReference type="Proteomes" id="UP001262889">
    <property type="component" value="Unassembled WGS sequence"/>
</dbReference>